<evidence type="ECO:0000313" key="5">
    <source>
        <dbReference type="Proteomes" id="UP001578633"/>
    </source>
</evidence>
<dbReference type="InterPro" id="IPR029058">
    <property type="entry name" value="AB_hydrolase_fold"/>
</dbReference>
<accession>A0ABR3UVQ7</accession>
<proteinExistence type="inferred from homology"/>
<comment type="caution">
    <text evidence="4">The sequence shown here is derived from an EMBL/GenBank/DDBJ whole genome shotgun (WGS) entry which is preliminary data.</text>
</comment>
<evidence type="ECO:0000313" key="4">
    <source>
        <dbReference type="EMBL" id="KAL1800551.1"/>
    </source>
</evidence>
<dbReference type="InterPro" id="IPR050654">
    <property type="entry name" value="AChE-related_enzymes"/>
</dbReference>
<dbReference type="GeneID" id="96081215"/>
<sequence>MMSTPQGVEYASTFSRYLTIEEATNRTAAAITERADPFALVGIRNGSQPPGTVARYAVVDGIFLTSTSLPLGPTAPKLDIPIMSGIMRDDGSPFTSYPTSSNISAVLSSQGFPASAILSSNSFPFPQAANSTLLFFNLTSRVATDAMFRCLAQSTAHTAVKNGVFRSVYSYEFDRAYQIEDWSPNPPACEAPVTEAYPFGDPNEPFYKCHSGELLSVFGTTISQGRPLRDKDDIPFSQYIVDTWTAFARTGNPTPDKAFLAARGFTNTSEMVKTAGIWKSVNAAKPMLKVLDVTGRGRMEDFREGAQCEVLGQGLDYYDS</sequence>
<dbReference type="EMBL" id="JBHGVX010000001">
    <property type="protein sequence ID" value="KAL1800551.1"/>
    <property type="molecule type" value="Genomic_DNA"/>
</dbReference>
<comment type="similarity">
    <text evidence="1">Belongs to the type-B carboxylesterase/lipase family.</text>
</comment>
<dbReference type="RefSeq" id="XP_069311135.1">
    <property type="nucleotide sequence ID" value="XM_069448240.1"/>
</dbReference>
<evidence type="ECO:0000256" key="2">
    <source>
        <dbReference type="ARBA" id="ARBA00022801"/>
    </source>
</evidence>
<dbReference type="Pfam" id="PF00135">
    <property type="entry name" value="COesterase"/>
    <property type="match status" value="1"/>
</dbReference>
<gene>
    <name evidence="4" type="ORF">ACET3X_000893</name>
</gene>
<keyword evidence="2" id="KW-0378">Hydrolase</keyword>
<feature type="domain" description="Carboxylesterase type B" evidence="3">
    <location>
        <begin position="137"/>
        <end position="285"/>
    </location>
</feature>
<dbReference type="SUPFAM" id="SSF53474">
    <property type="entry name" value="alpha/beta-Hydrolases"/>
    <property type="match status" value="1"/>
</dbReference>
<evidence type="ECO:0000259" key="3">
    <source>
        <dbReference type="Pfam" id="PF00135"/>
    </source>
</evidence>
<evidence type="ECO:0000256" key="1">
    <source>
        <dbReference type="ARBA" id="ARBA00005964"/>
    </source>
</evidence>
<reference evidence="4 5" key="1">
    <citation type="submission" date="2024-09" db="EMBL/GenBank/DDBJ databases">
        <title>T2T genomes of carrot and Alternaria dauci and their utility for understanding host-pathogen interaction during carrot leaf blight disease.</title>
        <authorList>
            <person name="Liu W."/>
            <person name="Xu S."/>
            <person name="Ou C."/>
            <person name="Liu X."/>
            <person name="Zhuang F."/>
            <person name="Deng X.W."/>
        </authorList>
    </citation>
    <scope>NUCLEOTIDE SEQUENCE [LARGE SCALE GENOMIC DNA]</scope>
    <source>
        <strain evidence="4 5">A2016</strain>
    </source>
</reference>
<organism evidence="4 5">
    <name type="scientific">Alternaria dauci</name>
    <dbReference type="NCBI Taxonomy" id="48095"/>
    <lineage>
        <taxon>Eukaryota</taxon>
        <taxon>Fungi</taxon>
        <taxon>Dikarya</taxon>
        <taxon>Ascomycota</taxon>
        <taxon>Pezizomycotina</taxon>
        <taxon>Dothideomycetes</taxon>
        <taxon>Pleosporomycetidae</taxon>
        <taxon>Pleosporales</taxon>
        <taxon>Pleosporineae</taxon>
        <taxon>Pleosporaceae</taxon>
        <taxon>Alternaria</taxon>
        <taxon>Alternaria sect. Porri</taxon>
    </lineage>
</organism>
<protein>
    <recommendedName>
        <fullName evidence="3">Carboxylesterase type B domain-containing protein</fullName>
    </recommendedName>
</protein>
<dbReference type="Proteomes" id="UP001578633">
    <property type="component" value="Chromosome 1"/>
</dbReference>
<dbReference type="PANTHER" id="PTHR43918:SF4">
    <property type="entry name" value="CARBOXYLIC ESTER HYDROLASE"/>
    <property type="match status" value="1"/>
</dbReference>
<dbReference type="PANTHER" id="PTHR43918">
    <property type="entry name" value="ACETYLCHOLINESTERASE"/>
    <property type="match status" value="1"/>
</dbReference>
<name>A0ABR3UVQ7_9PLEO</name>
<dbReference type="InterPro" id="IPR002018">
    <property type="entry name" value="CarbesteraseB"/>
</dbReference>
<dbReference type="Gene3D" id="3.40.50.1820">
    <property type="entry name" value="alpha/beta hydrolase"/>
    <property type="match status" value="1"/>
</dbReference>
<keyword evidence="5" id="KW-1185">Reference proteome</keyword>